<evidence type="ECO:0000313" key="2">
    <source>
        <dbReference type="Proteomes" id="UP000016944"/>
    </source>
</evidence>
<dbReference type="KEGG" id="rir:BN877_I1878"/>
<organism evidence="1 2">
    <name type="scientific">Agrobacterium pusense</name>
    <dbReference type="NCBI Taxonomy" id="648995"/>
    <lineage>
        <taxon>Bacteria</taxon>
        <taxon>Pseudomonadati</taxon>
        <taxon>Pseudomonadota</taxon>
        <taxon>Alphaproteobacteria</taxon>
        <taxon>Hyphomicrobiales</taxon>
        <taxon>Rhizobiaceae</taxon>
        <taxon>Rhizobium/Agrobacterium group</taxon>
        <taxon>Agrobacterium</taxon>
    </lineage>
</organism>
<dbReference type="Proteomes" id="UP000016944">
    <property type="component" value="Chromosome I"/>
</dbReference>
<name>U4PY12_9HYPH</name>
<dbReference type="HOGENOM" id="CLU_2555944_0_0_5"/>
<protein>
    <submittedName>
        <fullName evidence="1">Uncharacterized protein</fullName>
    </submittedName>
</protein>
<dbReference type="EMBL" id="HG518322">
    <property type="protein sequence ID" value="CDI08772.1"/>
    <property type="molecule type" value="Genomic_DNA"/>
</dbReference>
<proteinExistence type="predicted"/>
<accession>U4PY12</accession>
<dbReference type="AlphaFoldDB" id="U4PY12"/>
<evidence type="ECO:0000313" key="1">
    <source>
        <dbReference type="EMBL" id="CDI08772.1"/>
    </source>
</evidence>
<sequence>MKIFLGEHQVAPGPPLWPVHVARINHLENRARGTPPCTVARVGVYINIYPTKRALTGQRCAGVSARTCTVTARIKFCYPGKL</sequence>
<gene>
    <name evidence="1" type="ORF">BN877_I1878</name>
</gene>
<reference evidence="1 2" key="1">
    <citation type="journal article" date="2013" name="Genome Announc.">
        <title>Complete Genome Sequence of the Sesbania Symbiont and Rice Growth-Promoting Endophyte Rhizobium sp. Strain IRBG74.</title>
        <authorList>
            <person name="Crook M.B."/>
            <person name="Mitra S."/>
            <person name="Ane J.M."/>
            <person name="Sadowsky M.J."/>
            <person name="Gyaneshwar P."/>
        </authorList>
    </citation>
    <scope>NUCLEOTIDE SEQUENCE [LARGE SCALE GENOMIC DNA]</scope>
    <source>
        <strain evidence="1 2">IRBG74</strain>
    </source>
</reference>